<dbReference type="PROSITE" id="PS51177">
    <property type="entry name" value="LUMAZINE_BIND"/>
    <property type="match status" value="2"/>
</dbReference>
<comment type="pathway">
    <text evidence="3">Cofactor biosynthesis; riboflavin biosynthesis; riboflavin from 2-hydroxy-3-oxobutyl phosphate and 5-amino-6-(D-ribitylamino)uracil: step 2/2.</text>
</comment>
<keyword evidence="7 12" id="KW-0808">Transferase</keyword>
<dbReference type="NCBIfam" id="TIGR00187">
    <property type="entry name" value="ribE"/>
    <property type="match status" value="1"/>
</dbReference>
<evidence type="ECO:0000256" key="7">
    <source>
        <dbReference type="ARBA" id="ARBA00022679"/>
    </source>
</evidence>
<evidence type="ECO:0000256" key="9">
    <source>
        <dbReference type="NCBIfam" id="TIGR00187"/>
    </source>
</evidence>
<dbReference type="FunFam" id="2.40.30.20:FF:000004">
    <property type="entry name" value="Riboflavin synthase, alpha subunit"/>
    <property type="match status" value="1"/>
</dbReference>
<evidence type="ECO:0000256" key="5">
    <source>
        <dbReference type="ARBA" id="ARBA00013950"/>
    </source>
</evidence>
<evidence type="ECO:0000256" key="3">
    <source>
        <dbReference type="ARBA" id="ARBA00004887"/>
    </source>
</evidence>
<dbReference type="RefSeq" id="WP_151532863.1">
    <property type="nucleotide sequence ID" value="NZ_WBOS01000001.1"/>
</dbReference>
<proteinExistence type="predicted"/>
<comment type="catalytic activity">
    <reaction evidence="1">
        <text>2 6,7-dimethyl-8-(1-D-ribityl)lumazine + H(+) = 5-amino-6-(D-ribitylamino)uracil + riboflavin</text>
        <dbReference type="Rhea" id="RHEA:20772"/>
        <dbReference type="ChEBI" id="CHEBI:15378"/>
        <dbReference type="ChEBI" id="CHEBI:15934"/>
        <dbReference type="ChEBI" id="CHEBI:57986"/>
        <dbReference type="ChEBI" id="CHEBI:58201"/>
        <dbReference type="EC" id="2.5.1.9"/>
    </reaction>
</comment>
<dbReference type="AlphaFoldDB" id="A0A6L3V8Y7"/>
<feature type="repeat" description="Lumazine-binding" evidence="10">
    <location>
        <begin position="97"/>
        <end position="193"/>
    </location>
</feature>
<evidence type="ECO:0000256" key="2">
    <source>
        <dbReference type="ARBA" id="ARBA00002803"/>
    </source>
</evidence>
<name>A0A6L3V8Y7_9BACI</name>
<keyword evidence="6" id="KW-0686">Riboflavin biosynthesis</keyword>
<dbReference type="OrthoDB" id="9788537at2"/>
<dbReference type="SUPFAM" id="SSF63380">
    <property type="entry name" value="Riboflavin synthase domain-like"/>
    <property type="match status" value="2"/>
</dbReference>
<organism evidence="12 13">
    <name type="scientific">Cytobacillus depressus</name>
    <dbReference type="NCBI Taxonomy" id="1602942"/>
    <lineage>
        <taxon>Bacteria</taxon>
        <taxon>Bacillati</taxon>
        <taxon>Bacillota</taxon>
        <taxon>Bacilli</taxon>
        <taxon>Bacillales</taxon>
        <taxon>Bacillaceae</taxon>
        <taxon>Cytobacillus</taxon>
    </lineage>
</organism>
<comment type="caution">
    <text evidence="12">The sequence shown here is derived from an EMBL/GenBank/DDBJ whole genome shotgun (WGS) entry which is preliminary data.</text>
</comment>
<evidence type="ECO:0000256" key="1">
    <source>
        <dbReference type="ARBA" id="ARBA00000968"/>
    </source>
</evidence>
<dbReference type="InterPro" id="IPR017938">
    <property type="entry name" value="Riboflavin_synthase-like_b-brl"/>
</dbReference>
<dbReference type="InterPro" id="IPR001783">
    <property type="entry name" value="Lumazine-bd"/>
</dbReference>
<evidence type="ECO:0000256" key="6">
    <source>
        <dbReference type="ARBA" id="ARBA00022619"/>
    </source>
</evidence>
<protein>
    <recommendedName>
        <fullName evidence="5 9">Riboflavin synthase</fullName>
        <ecNumber evidence="4 9">2.5.1.9</ecNumber>
    </recommendedName>
</protein>
<dbReference type="GO" id="GO:0009231">
    <property type="term" value="P:riboflavin biosynthetic process"/>
    <property type="evidence" value="ECO:0007669"/>
    <property type="project" value="UniProtKB-KW"/>
</dbReference>
<comment type="function">
    <text evidence="2">Catalyzes the dismutation of two molecules of 6,7-dimethyl-8-ribityllumazine, resulting in the formation of riboflavin and 5-amino-6-(D-ribitylamino)uracil.</text>
</comment>
<gene>
    <name evidence="12" type="primary">ribE</name>
    <name evidence="12" type="ORF">F7731_00770</name>
</gene>
<dbReference type="PANTHER" id="PTHR21098">
    <property type="entry name" value="RIBOFLAVIN SYNTHASE ALPHA CHAIN"/>
    <property type="match status" value="1"/>
</dbReference>
<evidence type="ECO:0000256" key="10">
    <source>
        <dbReference type="PROSITE-ProRule" id="PRU00524"/>
    </source>
</evidence>
<dbReference type="NCBIfam" id="NF006767">
    <property type="entry name" value="PRK09289.1"/>
    <property type="match status" value="1"/>
</dbReference>
<evidence type="ECO:0000313" key="13">
    <source>
        <dbReference type="Proteomes" id="UP000481030"/>
    </source>
</evidence>
<dbReference type="PIRSF" id="PIRSF000498">
    <property type="entry name" value="Riboflavin_syn_A"/>
    <property type="match status" value="1"/>
</dbReference>
<dbReference type="InterPro" id="IPR023366">
    <property type="entry name" value="ATP_synth_asu-like_sf"/>
</dbReference>
<dbReference type="CDD" id="cd00402">
    <property type="entry name" value="Riboflavin_synthase_like"/>
    <property type="match status" value="1"/>
</dbReference>
<sequence>MFTGIIEELGTIKKAVQIGSTIQLTIQASKILHDIHLGDSVSVNGVCLTVTEFNQDSFSLDVMPETFKSTSLSLLKQGSKVNLERAMAANGRFGGHFVTGHVDGTGHILKKSPSENAIYIEISIPNSFSHLLLMKGSIAIDGISLTIFGVTDESVTVSIIPHTAKETILGLKQVGEKVNLEFDMLAKYLYSFTLKEQENKEKNVGISENFLKENGFF</sequence>
<evidence type="ECO:0000313" key="12">
    <source>
        <dbReference type="EMBL" id="KAB2338138.1"/>
    </source>
</evidence>
<evidence type="ECO:0000256" key="8">
    <source>
        <dbReference type="ARBA" id="ARBA00022737"/>
    </source>
</evidence>
<reference evidence="12 13" key="1">
    <citation type="journal article" date="2016" name="Antonie Van Leeuwenhoek">
        <title>Bacillus depressus sp. nov., isolated from soil of a sunflower field.</title>
        <authorList>
            <person name="Wei X."/>
            <person name="Xin D."/>
            <person name="Xin Y."/>
            <person name="Zhang H."/>
            <person name="Wang T."/>
            <person name="Zhang J."/>
        </authorList>
    </citation>
    <scope>NUCLEOTIDE SEQUENCE [LARGE SCALE GENOMIC DNA]</scope>
    <source>
        <strain evidence="12 13">BZ1</strain>
    </source>
</reference>
<dbReference type="Gene3D" id="2.40.30.20">
    <property type="match status" value="2"/>
</dbReference>
<evidence type="ECO:0000259" key="11">
    <source>
        <dbReference type="PROSITE" id="PS51177"/>
    </source>
</evidence>
<keyword evidence="13" id="KW-1185">Reference proteome</keyword>
<keyword evidence="8" id="KW-0677">Repeat</keyword>
<feature type="domain" description="Lumazine-binding" evidence="11">
    <location>
        <begin position="1"/>
        <end position="96"/>
    </location>
</feature>
<dbReference type="EMBL" id="WBOS01000001">
    <property type="protein sequence ID" value="KAB2338138.1"/>
    <property type="molecule type" value="Genomic_DNA"/>
</dbReference>
<dbReference type="NCBIfam" id="NF009566">
    <property type="entry name" value="PRK13020.1"/>
    <property type="match status" value="1"/>
</dbReference>
<dbReference type="PANTHER" id="PTHR21098:SF12">
    <property type="entry name" value="RIBOFLAVIN SYNTHASE"/>
    <property type="match status" value="1"/>
</dbReference>
<dbReference type="Proteomes" id="UP000481030">
    <property type="component" value="Unassembled WGS sequence"/>
</dbReference>
<dbReference type="FunFam" id="2.40.30.20:FF:000006">
    <property type="entry name" value="Riboflavin synthase, alpha subunit"/>
    <property type="match status" value="1"/>
</dbReference>
<feature type="domain" description="Lumazine-binding" evidence="11">
    <location>
        <begin position="97"/>
        <end position="193"/>
    </location>
</feature>
<accession>A0A6L3V8Y7</accession>
<dbReference type="GO" id="GO:0004746">
    <property type="term" value="F:riboflavin synthase activity"/>
    <property type="evidence" value="ECO:0007669"/>
    <property type="project" value="UniProtKB-UniRule"/>
</dbReference>
<feature type="repeat" description="Lumazine-binding" evidence="10">
    <location>
        <begin position="1"/>
        <end position="96"/>
    </location>
</feature>
<dbReference type="Pfam" id="PF00677">
    <property type="entry name" value="Lum_binding"/>
    <property type="match status" value="2"/>
</dbReference>
<dbReference type="InterPro" id="IPR026017">
    <property type="entry name" value="Lumazine-bd_dom"/>
</dbReference>
<evidence type="ECO:0000256" key="4">
    <source>
        <dbReference type="ARBA" id="ARBA00012827"/>
    </source>
</evidence>
<dbReference type="EC" id="2.5.1.9" evidence="4 9"/>